<evidence type="ECO:0000256" key="4">
    <source>
        <dbReference type="ARBA" id="ARBA00022801"/>
    </source>
</evidence>
<dbReference type="SMART" id="SM00962">
    <property type="entry name" value="SRP54"/>
    <property type="match status" value="1"/>
</dbReference>
<evidence type="ECO:0000256" key="3">
    <source>
        <dbReference type="ARBA" id="ARBA00022741"/>
    </source>
</evidence>
<keyword evidence="7 9" id="KW-0675">Receptor</keyword>
<keyword evidence="3 9" id="KW-0547">Nucleotide-binding</keyword>
<dbReference type="GO" id="GO:0005047">
    <property type="term" value="F:signal recognition particle binding"/>
    <property type="evidence" value="ECO:0007669"/>
    <property type="project" value="TreeGrafter"/>
</dbReference>
<dbReference type="GO" id="GO:0005525">
    <property type="term" value="F:GTP binding"/>
    <property type="evidence" value="ECO:0007669"/>
    <property type="project" value="UniProtKB-UniRule"/>
</dbReference>
<evidence type="ECO:0000256" key="9">
    <source>
        <dbReference type="HAMAP-Rule" id="MF_00920"/>
    </source>
</evidence>
<dbReference type="Gene3D" id="1.20.120.140">
    <property type="entry name" value="Signal recognition particle SRP54, nucleotide-binding domain"/>
    <property type="match status" value="1"/>
</dbReference>
<gene>
    <name evidence="9 11" type="primary">ftsY</name>
    <name evidence="11" type="ORF">BUCINSTRO3249_0015</name>
</gene>
<dbReference type="EMBL" id="LR025085">
    <property type="protein sequence ID" value="VAX76211.1"/>
    <property type="molecule type" value="Genomic_DNA"/>
</dbReference>
<dbReference type="InterPro" id="IPR013822">
    <property type="entry name" value="Signal_recog_particl_SRP54_hlx"/>
</dbReference>
<dbReference type="RefSeq" id="WP_158348891.1">
    <property type="nucleotide sequence ID" value="NZ_LR025085.1"/>
</dbReference>
<dbReference type="Pfam" id="PF00448">
    <property type="entry name" value="SRP54"/>
    <property type="match status" value="1"/>
</dbReference>
<dbReference type="PANTHER" id="PTHR43134">
    <property type="entry name" value="SIGNAL RECOGNITION PARTICLE RECEPTOR SUBUNIT ALPHA"/>
    <property type="match status" value="1"/>
</dbReference>
<dbReference type="GO" id="GO:0005886">
    <property type="term" value="C:plasma membrane"/>
    <property type="evidence" value="ECO:0007669"/>
    <property type="project" value="UniProtKB-SubCell"/>
</dbReference>
<comment type="subunit">
    <text evidence="9">Part of the signal recognition particle protein translocation system, which is composed of SRP and FtsY. SRP is a ribonucleoprotein composed of Ffh and a 4.5S RNA molecule.</text>
</comment>
<dbReference type="Proteomes" id="UP000271849">
    <property type="component" value="Chromosome"/>
</dbReference>
<dbReference type="SMART" id="SM00382">
    <property type="entry name" value="AAA"/>
    <property type="match status" value="1"/>
</dbReference>
<keyword evidence="2 9" id="KW-0963">Cytoplasm</keyword>
<evidence type="ECO:0000256" key="8">
    <source>
        <dbReference type="ARBA" id="ARBA00048027"/>
    </source>
</evidence>
<dbReference type="AlphaFoldDB" id="A0A3B1DKF7"/>
<dbReference type="OrthoDB" id="9804720at2"/>
<feature type="binding site" evidence="9">
    <location>
        <begin position="297"/>
        <end position="300"/>
    </location>
    <ligand>
        <name>GTP</name>
        <dbReference type="ChEBI" id="CHEBI:37565"/>
    </ligand>
</feature>
<reference evidence="12" key="1">
    <citation type="submission" date="2018-09" db="EMBL/GenBank/DDBJ databases">
        <authorList>
            <person name="Manzano-Marin A."/>
            <person name="Manzano-Marin A."/>
        </authorList>
    </citation>
    <scope>NUCLEOTIDE SEQUENCE [LARGE SCALE GENOMIC DNA]</scope>
    <source>
        <strain evidence="12">BuCistrobi</strain>
    </source>
</reference>
<dbReference type="FunFam" id="3.40.50.300:FF:000053">
    <property type="entry name" value="Signal recognition particle receptor FtsY"/>
    <property type="match status" value="1"/>
</dbReference>
<feature type="domain" description="SRP54-type proteins GTP-binding" evidence="10">
    <location>
        <begin position="318"/>
        <end position="331"/>
    </location>
</feature>
<dbReference type="InterPro" id="IPR042101">
    <property type="entry name" value="SRP54_N_sf"/>
</dbReference>
<evidence type="ECO:0000313" key="11">
    <source>
        <dbReference type="EMBL" id="VAX76211.1"/>
    </source>
</evidence>
<keyword evidence="5 9" id="KW-0342">GTP-binding</keyword>
<dbReference type="SMART" id="SM00963">
    <property type="entry name" value="SRP54_N"/>
    <property type="match status" value="1"/>
</dbReference>
<feature type="binding site" evidence="9">
    <location>
        <begin position="151"/>
        <end position="158"/>
    </location>
    <ligand>
        <name>GTP</name>
        <dbReference type="ChEBI" id="CHEBI:37565"/>
    </ligand>
</feature>
<evidence type="ECO:0000259" key="10">
    <source>
        <dbReference type="PROSITE" id="PS00300"/>
    </source>
</evidence>
<dbReference type="InterPro" id="IPR000897">
    <property type="entry name" value="SRP54_GTPase_dom"/>
</dbReference>
<name>A0A3B1DKF7_9GAMM</name>
<dbReference type="PANTHER" id="PTHR43134:SF1">
    <property type="entry name" value="SIGNAL RECOGNITION PARTICLE RECEPTOR SUBUNIT ALPHA"/>
    <property type="match status" value="1"/>
</dbReference>
<proteinExistence type="inferred from homology"/>
<dbReference type="SUPFAM" id="SSF52540">
    <property type="entry name" value="P-loop containing nucleoside triphosphate hydrolases"/>
    <property type="match status" value="1"/>
</dbReference>
<protein>
    <recommendedName>
        <fullName evidence="9">Signal recognition particle receptor FtsY</fullName>
        <shortName evidence="9">SRP receptor</shortName>
        <ecNumber evidence="9">3.6.5.4</ecNumber>
    </recommendedName>
</protein>
<comment type="subcellular location">
    <subcellularLocation>
        <location evidence="9">Cell membrane</location>
        <topology evidence="9">Peripheral membrane protein</topology>
        <orientation evidence="9">Cytoplasmic side</orientation>
    </subcellularLocation>
    <subcellularLocation>
        <location evidence="9">Cytoplasm</location>
    </subcellularLocation>
</comment>
<comment type="similarity">
    <text evidence="9">Belongs to the GTP-binding SRP family. FtsY subfamily.</text>
</comment>
<dbReference type="InterPro" id="IPR027417">
    <property type="entry name" value="P-loop_NTPase"/>
</dbReference>
<dbReference type="GO" id="GO:0006614">
    <property type="term" value="P:SRP-dependent cotranslational protein targeting to membrane"/>
    <property type="evidence" value="ECO:0007669"/>
    <property type="project" value="InterPro"/>
</dbReference>
<comment type="function">
    <text evidence="9">Involved in targeting and insertion of nascent membrane proteins into the cytoplasmic membrane. Acts as a receptor for the complex formed by the signal recognition particle (SRP) and the ribosome-nascent chain (RNC). Interaction with SRP-RNC leads to the transfer of the RNC complex to the Sec translocase for insertion into the membrane, the hydrolysis of GTP by both Ffh and FtsY, and the dissociation of the SRP-FtsY complex into the individual components.</text>
</comment>
<dbReference type="Gene3D" id="3.40.50.300">
    <property type="entry name" value="P-loop containing nucleotide triphosphate hydrolases"/>
    <property type="match status" value="1"/>
</dbReference>
<evidence type="ECO:0000256" key="5">
    <source>
        <dbReference type="ARBA" id="ARBA00023134"/>
    </source>
</evidence>
<dbReference type="EC" id="3.6.5.4" evidence="9"/>
<dbReference type="SUPFAM" id="SSF47364">
    <property type="entry name" value="Domain of the SRP/SRP receptor G-proteins"/>
    <property type="match status" value="1"/>
</dbReference>
<feature type="binding site" evidence="9">
    <location>
        <begin position="233"/>
        <end position="237"/>
    </location>
    <ligand>
        <name>GTP</name>
        <dbReference type="ChEBI" id="CHEBI:37565"/>
    </ligand>
</feature>
<dbReference type="InterPro" id="IPR036225">
    <property type="entry name" value="SRP/SRP_N"/>
</dbReference>
<dbReference type="HAMAP" id="MF_00920">
    <property type="entry name" value="FtsY"/>
    <property type="match status" value="1"/>
</dbReference>
<sequence length="344" mass="39122">MCNKKKNFFSKLNFFSKKSKSNLQLKKDNKNNSIEFNSYIKKKSHLSFFKNSLIFLKNKFIKKIKNIFSSPNLDKNIFRKLQDVLLLSDFGMNATQKILDKFKNGIKKKNIQKSDIALLYFKKQLLKMLKIPNNHSVLNDMNMPFIILIVGVNGVGKTTTIAKLAYYYKNLGKSVMLSAGDTFRAAAIDQIKEFGLRYNIPVFSKTYGVDPASVVFDSVKESIKKKKDILIIDTAGRLHNKSHLIQELKKIDRVIKKCYPKAPHETFIVLDAGIGQNSIQQARIFSDTMNITGSIVTKLDGTAKGGIIFSIVTDLMIPVRYVGTGEKITDFKIFDSKIFIDNLF</sequence>
<accession>A0A3B1DKF7</accession>
<evidence type="ECO:0000256" key="6">
    <source>
        <dbReference type="ARBA" id="ARBA00023136"/>
    </source>
</evidence>
<dbReference type="InterPro" id="IPR003593">
    <property type="entry name" value="AAA+_ATPase"/>
</dbReference>
<evidence type="ECO:0000256" key="7">
    <source>
        <dbReference type="ARBA" id="ARBA00023170"/>
    </source>
</evidence>
<evidence type="ECO:0000256" key="1">
    <source>
        <dbReference type="ARBA" id="ARBA00022475"/>
    </source>
</evidence>
<evidence type="ECO:0000313" key="12">
    <source>
        <dbReference type="Proteomes" id="UP000271849"/>
    </source>
</evidence>
<dbReference type="GO" id="GO:0005737">
    <property type="term" value="C:cytoplasm"/>
    <property type="evidence" value="ECO:0007669"/>
    <property type="project" value="UniProtKB-SubCell"/>
</dbReference>
<dbReference type="STRING" id="1921549.GCA_900128825_00015"/>
<dbReference type="PROSITE" id="PS00300">
    <property type="entry name" value="SRP54"/>
    <property type="match status" value="1"/>
</dbReference>
<keyword evidence="6 9" id="KW-0472">Membrane</keyword>
<dbReference type="InterPro" id="IPR004390">
    <property type="entry name" value="SR_rcpt_FtsY"/>
</dbReference>
<keyword evidence="1 9" id="KW-1003">Cell membrane</keyword>
<dbReference type="GO" id="GO:0003924">
    <property type="term" value="F:GTPase activity"/>
    <property type="evidence" value="ECO:0007669"/>
    <property type="project" value="UniProtKB-UniRule"/>
</dbReference>
<comment type="catalytic activity">
    <reaction evidence="8 9">
        <text>GTP + H2O = GDP + phosphate + H(+)</text>
        <dbReference type="Rhea" id="RHEA:19669"/>
        <dbReference type="ChEBI" id="CHEBI:15377"/>
        <dbReference type="ChEBI" id="CHEBI:15378"/>
        <dbReference type="ChEBI" id="CHEBI:37565"/>
        <dbReference type="ChEBI" id="CHEBI:43474"/>
        <dbReference type="ChEBI" id="CHEBI:58189"/>
        <dbReference type="EC" id="3.6.5.4"/>
    </reaction>
</comment>
<organism evidence="11 12">
    <name type="scientific">Buchnera aphidicola</name>
    <name type="common">Cinara strobi</name>
    <dbReference type="NCBI Taxonomy" id="1921549"/>
    <lineage>
        <taxon>Bacteria</taxon>
        <taxon>Pseudomonadati</taxon>
        <taxon>Pseudomonadota</taxon>
        <taxon>Gammaproteobacteria</taxon>
        <taxon>Enterobacterales</taxon>
        <taxon>Erwiniaceae</taxon>
        <taxon>Buchnera</taxon>
    </lineage>
</organism>
<dbReference type="NCBIfam" id="TIGR00064">
    <property type="entry name" value="ftsY"/>
    <property type="match status" value="1"/>
</dbReference>
<keyword evidence="4 9" id="KW-0378">Hydrolase</keyword>
<evidence type="ECO:0000256" key="2">
    <source>
        <dbReference type="ARBA" id="ARBA00022490"/>
    </source>
</evidence>
<dbReference type="Pfam" id="PF02881">
    <property type="entry name" value="SRP54_N"/>
    <property type="match status" value="1"/>
</dbReference>